<keyword evidence="4" id="KW-1185">Reference proteome</keyword>
<dbReference type="Proteomes" id="UP001396334">
    <property type="component" value="Unassembled WGS sequence"/>
</dbReference>
<evidence type="ECO:0000313" key="4">
    <source>
        <dbReference type="Proteomes" id="UP001396334"/>
    </source>
</evidence>
<dbReference type="Pfam" id="PF23598">
    <property type="entry name" value="LRR_14"/>
    <property type="match status" value="1"/>
</dbReference>
<reference evidence="3 4" key="1">
    <citation type="journal article" date="2024" name="G3 (Bethesda)">
        <title>Genome assembly of Hibiscus sabdariffa L. provides insights into metabolisms of medicinal natural products.</title>
        <authorList>
            <person name="Kim T."/>
        </authorList>
    </citation>
    <scope>NUCLEOTIDE SEQUENCE [LARGE SCALE GENOMIC DNA]</scope>
    <source>
        <strain evidence="3">TK-2024</strain>
        <tissue evidence="3">Old leaves</tissue>
    </source>
</reference>
<name>A0ABR2RYJ1_9ROSI</name>
<comment type="caution">
    <text evidence="3">The sequence shown here is derived from an EMBL/GenBank/DDBJ whole genome shotgun (WGS) entry which is preliminary data.</text>
</comment>
<dbReference type="SUPFAM" id="SSF52047">
    <property type="entry name" value="RNI-like"/>
    <property type="match status" value="1"/>
</dbReference>
<evidence type="ECO:0000313" key="3">
    <source>
        <dbReference type="EMBL" id="KAK9018055.1"/>
    </source>
</evidence>
<keyword evidence="1" id="KW-0677">Repeat</keyword>
<feature type="domain" description="Disease resistance R13L4/SHOC-2-like LRR" evidence="2">
    <location>
        <begin position="558"/>
        <end position="671"/>
    </location>
</feature>
<dbReference type="InterPro" id="IPR055414">
    <property type="entry name" value="LRR_R13L4/SHOC2-like"/>
</dbReference>
<proteinExistence type="predicted"/>
<sequence>MGSVAFTFTADEFCFKFKDVSPLQNPERVLNLSFILGPDHNWNKFAALSRRKVLRTFLPLSSTEKKSLEAFEELFPTENYLRVLSLSMYEVSELPNSICDSKQLRYFDFSDTNIQSLPERVGKLCNLKTLKLSNCIFLFHLLANLSNLIKLEHLYISGMHIKELLDSIAMYGLTKLKHIDIKEKSLEELPYSIGHLENLSYLDISGTADEFCFKFKDVSPLQNPERVLNLSFILGPDHNWNKIAALSRKKVLRTFLPLSSTEKKPLEAFEELFPTENYLHVLSLSMYEVSELPNSICDSKQLRYFDFSDTNIQSLPERVGKLCNLKTLKLSNCIFLFHLLANLSNLIKLEHLYISGMHIKELLDSLVCSLYNLQTLKFSNCPYLVEYPNLKRIGQEVVRRCNGLPLAITTYASLLHSEEDAEPLEAFEELFPTENYLRVLSLSMYEVSELPNSICDSKQLRYFDFSDTNIQSLPERVGKLCNLKTLKLSNCIFLFHLLANLSNLIKLEHLYISGMHIKELLDSLALSRKKVLRTFLPLSSTEKKPLEAFEELFPTENYLRVLSLSMYEVSELPNSICDSKQLRYFDFSDTNIQSLPERVGKLCNLKTLKLSNCIFLFHLLANLSNLIKLEHLYISGMHIKELLDSLANLSNLIKLEHLYISGMHIKELLDSLEGFVLWVILDPEVGMLSSPHTFDGSRWANNHKENAYNVEDLFDAIGIEASVQELKDFNVRLENIVKKLDMIVDETYALENDNKMQLLDILLSDD</sequence>
<dbReference type="PANTHER" id="PTHR47186:SF3">
    <property type="entry name" value="OS09G0267800 PROTEIN"/>
    <property type="match status" value="1"/>
</dbReference>
<dbReference type="Gene3D" id="3.80.10.10">
    <property type="entry name" value="Ribonuclease Inhibitor"/>
    <property type="match status" value="4"/>
</dbReference>
<organism evidence="3 4">
    <name type="scientific">Hibiscus sabdariffa</name>
    <name type="common">roselle</name>
    <dbReference type="NCBI Taxonomy" id="183260"/>
    <lineage>
        <taxon>Eukaryota</taxon>
        <taxon>Viridiplantae</taxon>
        <taxon>Streptophyta</taxon>
        <taxon>Embryophyta</taxon>
        <taxon>Tracheophyta</taxon>
        <taxon>Spermatophyta</taxon>
        <taxon>Magnoliopsida</taxon>
        <taxon>eudicotyledons</taxon>
        <taxon>Gunneridae</taxon>
        <taxon>Pentapetalae</taxon>
        <taxon>rosids</taxon>
        <taxon>malvids</taxon>
        <taxon>Malvales</taxon>
        <taxon>Malvaceae</taxon>
        <taxon>Malvoideae</taxon>
        <taxon>Hibiscus</taxon>
    </lineage>
</organism>
<evidence type="ECO:0000256" key="1">
    <source>
        <dbReference type="ARBA" id="ARBA00022737"/>
    </source>
</evidence>
<evidence type="ECO:0000259" key="2">
    <source>
        <dbReference type="Pfam" id="PF23598"/>
    </source>
</evidence>
<gene>
    <name evidence="3" type="ORF">V6N11_001043</name>
</gene>
<accession>A0ABR2RYJ1</accession>
<dbReference type="EMBL" id="JBBPBN010000019">
    <property type="protein sequence ID" value="KAK9018055.1"/>
    <property type="molecule type" value="Genomic_DNA"/>
</dbReference>
<protein>
    <recommendedName>
        <fullName evidence="2">Disease resistance R13L4/SHOC-2-like LRR domain-containing protein</fullName>
    </recommendedName>
</protein>
<dbReference type="PANTHER" id="PTHR47186">
    <property type="entry name" value="LEUCINE-RICH REPEAT-CONTAINING PROTEIN 57"/>
    <property type="match status" value="1"/>
</dbReference>
<dbReference type="SUPFAM" id="SSF52058">
    <property type="entry name" value="L domain-like"/>
    <property type="match status" value="1"/>
</dbReference>
<dbReference type="InterPro" id="IPR032675">
    <property type="entry name" value="LRR_dom_sf"/>
</dbReference>